<name>A0A2H1WI62_SPOFR</name>
<evidence type="ECO:0000256" key="1">
    <source>
        <dbReference type="SAM" id="SignalP"/>
    </source>
</evidence>
<accession>A0A2H1WI62</accession>
<dbReference type="AlphaFoldDB" id="A0A2H1WI62"/>
<keyword evidence="1" id="KW-0732">Signal</keyword>
<gene>
    <name evidence="2" type="ORF">SFRICE_020061</name>
</gene>
<evidence type="ECO:0000313" key="2">
    <source>
        <dbReference type="EMBL" id="SOQ52582.1"/>
    </source>
</evidence>
<sequence length="94" mass="9948">MKVFVLLTVAIVAVASAQETAQLVTSESSVPSTNQPSTEVVGDIQEAIGGDMDLKMMIVEDGSAEGRCYCSCNLNNQPVFMEINSADLDSYAVV</sequence>
<reference evidence="2" key="1">
    <citation type="submission" date="2016-07" db="EMBL/GenBank/DDBJ databases">
        <authorList>
            <person name="Bretaudeau A."/>
        </authorList>
    </citation>
    <scope>NUCLEOTIDE SEQUENCE</scope>
    <source>
        <strain evidence="2">Rice</strain>
        <tissue evidence="2">Whole body</tissue>
    </source>
</reference>
<feature type="signal peptide" evidence="1">
    <location>
        <begin position="1"/>
        <end position="17"/>
    </location>
</feature>
<protein>
    <submittedName>
        <fullName evidence="2">SFRICE_020061</fullName>
    </submittedName>
</protein>
<proteinExistence type="predicted"/>
<organism evidence="2">
    <name type="scientific">Spodoptera frugiperda</name>
    <name type="common">Fall armyworm</name>
    <dbReference type="NCBI Taxonomy" id="7108"/>
    <lineage>
        <taxon>Eukaryota</taxon>
        <taxon>Metazoa</taxon>
        <taxon>Ecdysozoa</taxon>
        <taxon>Arthropoda</taxon>
        <taxon>Hexapoda</taxon>
        <taxon>Insecta</taxon>
        <taxon>Pterygota</taxon>
        <taxon>Neoptera</taxon>
        <taxon>Endopterygota</taxon>
        <taxon>Lepidoptera</taxon>
        <taxon>Glossata</taxon>
        <taxon>Ditrysia</taxon>
        <taxon>Noctuoidea</taxon>
        <taxon>Noctuidae</taxon>
        <taxon>Amphipyrinae</taxon>
        <taxon>Spodoptera</taxon>
    </lineage>
</organism>
<feature type="chain" id="PRO_5013594591" evidence="1">
    <location>
        <begin position="18"/>
        <end position="94"/>
    </location>
</feature>
<dbReference type="EMBL" id="ODYU01008731">
    <property type="protein sequence ID" value="SOQ52582.1"/>
    <property type="molecule type" value="Genomic_DNA"/>
</dbReference>